<dbReference type="InterPro" id="IPR011001">
    <property type="entry name" value="Saposin-like"/>
</dbReference>
<feature type="signal peptide" evidence="2">
    <location>
        <begin position="1"/>
        <end position="21"/>
    </location>
</feature>
<evidence type="ECO:0000313" key="4">
    <source>
        <dbReference type="EMBL" id="VDL75079.1"/>
    </source>
</evidence>
<dbReference type="AlphaFoldDB" id="A0A0N4Y612"/>
<keyword evidence="2" id="KW-0732">Signal</keyword>
<keyword evidence="5" id="KW-1185">Reference proteome</keyword>
<evidence type="ECO:0000256" key="2">
    <source>
        <dbReference type="SAM" id="SignalP"/>
    </source>
</evidence>
<dbReference type="SUPFAM" id="SSF47862">
    <property type="entry name" value="Saposin"/>
    <property type="match status" value="1"/>
</dbReference>
<protein>
    <submittedName>
        <fullName evidence="6">Saposin B-type domain-containing protein</fullName>
    </submittedName>
</protein>
<evidence type="ECO:0000259" key="3">
    <source>
        <dbReference type="PROSITE" id="PS50015"/>
    </source>
</evidence>
<dbReference type="OMA" id="VMIEPFE"/>
<dbReference type="Proteomes" id="UP000271162">
    <property type="component" value="Unassembled WGS sequence"/>
</dbReference>
<evidence type="ECO:0000256" key="1">
    <source>
        <dbReference type="ARBA" id="ARBA00023157"/>
    </source>
</evidence>
<dbReference type="InterPro" id="IPR008139">
    <property type="entry name" value="SaposinB_dom"/>
</dbReference>
<sequence length="146" mass="16081">MSNSLFVALLLAAVALPQLEGKSALGGSARMDACTACTTVLDKVAQVVNGGTNITEEFLEEVVENFCSKYLQMETLQQVCVNVQDYVIEAVFTLFKKAEGAVDTKAMCTYIKVCTPQKDNELKLNFDLNEKDQNVVIPEFFVNLQL</sequence>
<dbReference type="WBParaSite" id="NBR_0001148901-mRNA-1">
    <property type="protein sequence ID" value="NBR_0001148901-mRNA-1"/>
    <property type="gene ID" value="NBR_0001148901"/>
</dbReference>
<reference evidence="4 5" key="2">
    <citation type="submission" date="2018-11" db="EMBL/GenBank/DDBJ databases">
        <authorList>
            <consortium name="Pathogen Informatics"/>
        </authorList>
    </citation>
    <scope>NUCLEOTIDE SEQUENCE [LARGE SCALE GENOMIC DNA]</scope>
</reference>
<proteinExistence type="predicted"/>
<dbReference type="PROSITE" id="PS50015">
    <property type="entry name" value="SAP_B"/>
    <property type="match status" value="1"/>
</dbReference>
<keyword evidence="1" id="KW-1015">Disulfide bond</keyword>
<accession>A0A0N4Y612</accession>
<feature type="chain" id="PRO_5043125506" evidence="2">
    <location>
        <begin position="22"/>
        <end position="146"/>
    </location>
</feature>
<dbReference type="Gene3D" id="1.10.225.10">
    <property type="entry name" value="Saposin-like"/>
    <property type="match status" value="1"/>
</dbReference>
<evidence type="ECO:0000313" key="5">
    <source>
        <dbReference type="Proteomes" id="UP000271162"/>
    </source>
</evidence>
<dbReference type="EMBL" id="UYSL01020537">
    <property type="protein sequence ID" value="VDL75079.1"/>
    <property type="molecule type" value="Genomic_DNA"/>
</dbReference>
<name>A0A0N4Y612_NIPBR</name>
<evidence type="ECO:0000313" key="6">
    <source>
        <dbReference type="WBParaSite" id="NBR_0001148901-mRNA-1"/>
    </source>
</evidence>
<reference evidence="6" key="1">
    <citation type="submission" date="2017-02" db="UniProtKB">
        <authorList>
            <consortium name="WormBaseParasite"/>
        </authorList>
    </citation>
    <scope>IDENTIFICATION</scope>
</reference>
<feature type="domain" description="Saposin B-type" evidence="3">
    <location>
        <begin position="30"/>
        <end position="118"/>
    </location>
</feature>
<organism evidence="6">
    <name type="scientific">Nippostrongylus brasiliensis</name>
    <name type="common">Rat hookworm</name>
    <dbReference type="NCBI Taxonomy" id="27835"/>
    <lineage>
        <taxon>Eukaryota</taxon>
        <taxon>Metazoa</taxon>
        <taxon>Ecdysozoa</taxon>
        <taxon>Nematoda</taxon>
        <taxon>Chromadorea</taxon>
        <taxon>Rhabditida</taxon>
        <taxon>Rhabditina</taxon>
        <taxon>Rhabditomorpha</taxon>
        <taxon>Strongyloidea</taxon>
        <taxon>Heligmosomidae</taxon>
        <taxon>Nippostrongylus</taxon>
    </lineage>
</organism>
<gene>
    <name evidence="4" type="ORF">NBR_LOCUS11490</name>
</gene>